<reference evidence="1" key="1">
    <citation type="submission" date="2021-03" db="EMBL/GenBank/DDBJ databases">
        <title>Molecular epidemiology and mechanisms of colistin and carbapenem resistance in Enterobacteriaceae from clinical isolates, the environment and porcine samples in Pretoria, South Africa.</title>
        <authorList>
            <person name="Bogoshi D."/>
            <person name="Mbelle N.M."/>
            <person name="Naidoo V."/>
            <person name="Osei Sekyere J."/>
        </authorList>
    </citation>
    <scope>NUCLEOTIDE SEQUENCE</scope>
    <source>
        <strain evidence="1">C052</strain>
    </source>
</reference>
<dbReference type="Proteomes" id="UP000664477">
    <property type="component" value="Unassembled WGS sequence"/>
</dbReference>
<evidence type="ECO:0000313" key="1">
    <source>
        <dbReference type="EMBL" id="MBO1916776.1"/>
    </source>
</evidence>
<sequence length="70" mass="8237">MNVFRFGANPVKRKRLTTTFLSDQIQGRKRGWSDNTVSLTGLGEWFFAGVQPKKIEGRYVIHFRPENEWH</sequence>
<evidence type="ECO:0000313" key="2">
    <source>
        <dbReference type="Proteomes" id="UP000664477"/>
    </source>
</evidence>
<dbReference type="EMBL" id="JAGETQ010000268">
    <property type="protein sequence ID" value="MBO1916776.1"/>
    <property type="molecule type" value="Genomic_DNA"/>
</dbReference>
<dbReference type="AlphaFoldDB" id="A0A939NHE1"/>
<name>A0A939NHE1_PRORE</name>
<comment type="caution">
    <text evidence="1">The sequence shown here is derived from an EMBL/GenBank/DDBJ whole genome shotgun (WGS) entry which is preliminary data.</text>
</comment>
<protein>
    <submittedName>
        <fullName evidence="1">Uncharacterized protein</fullName>
    </submittedName>
</protein>
<organism evidence="1 2">
    <name type="scientific">Providencia rettgeri</name>
    <dbReference type="NCBI Taxonomy" id="587"/>
    <lineage>
        <taxon>Bacteria</taxon>
        <taxon>Pseudomonadati</taxon>
        <taxon>Pseudomonadota</taxon>
        <taxon>Gammaproteobacteria</taxon>
        <taxon>Enterobacterales</taxon>
        <taxon>Morganellaceae</taxon>
        <taxon>Providencia</taxon>
    </lineage>
</organism>
<gene>
    <name evidence="1" type="ORF">J4727_20505</name>
</gene>
<accession>A0A939NHE1</accession>
<proteinExistence type="predicted"/>